<feature type="region of interest" description="Disordered" evidence="2">
    <location>
        <begin position="55"/>
        <end position="94"/>
    </location>
</feature>
<evidence type="ECO:0000256" key="1">
    <source>
        <dbReference type="ARBA" id="ARBA00006834"/>
    </source>
</evidence>
<proteinExistence type="inferred from homology"/>
<feature type="compositionally biased region" description="Low complexity" evidence="2">
    <location>
        <begin position="16"/>
        <end position="28"/>
    </location>
</feature>
<dbReference type="Pfam" id="PF03474">
    <property type="entry name" value="DMA"/>
    <property type="match status" value="1"/>
</dbReference>
<evidence type="ECO:0000313" key="4">
    <source>
        <dbReference type="EMBL" id="PVD23557.1"/>
    </source>
</evidence>
<dbReference type="STRING" id="400727.A0A2T7NQV7"/>
<sequence length="311" mass="31638">MTATTPEVAYARPHLTITSTTRTSPTASHARPTAAAVWQVSILASPTVVTTIGPARTASTARSTASPQASLGRSLGGPHLHPAAAPAEHPSRPRRLPRRLQAIPAFPACSEFCGGRMGTSLNHEDTLQRLRSEGGGGTSPLSRSGIPIAHDRRPPIDLLCSLFPYKRSMLQQILDSCNNDITQALEQVLSLYGDQRGLGGSLVAGGGGGAVVTGSAASAASGGPCAGGLPGSHPPVPSSLTSPASLFGQTYLTAPLGSASHAIKSAFSPITVPPTAHLNSIRYTYGAAAAAAAAASGRSMALMPFHTCCRA</sequence>
<dbReference type="InterPro" id="IPR005173">
    <property type="entry name" value="DMA"/>
</dbReference>
<feature type="compositionally biased region" description="Low complexity" evidence="2">
    <location>
        <begin position="78"/>
        <end position="88"/>
    </location>
</feature>
<protein>
    <recommendedName>
        <fullName evidence="3">DMA domain-containing protein</fullName>
    </recommendedName>
</protein>
<organism evidence="4 5">
    <name type="scientific">Pomacea canaliculata</name>
    <name type="common">Golden apple snail</name>
    <dbReference type="NCBI Taxonomy" id="400727"/>
    <lineage>
        <taxon>Eukaryota</taxon>
        <taxon>Metazoa</taxon>
        <taxon>Spiralia</taxon>
        <taxon>Lophotrochozoa</taxon>
        <taxon>Mollusca</taxon>
        <taxon>Gastropoda</taxon>
        <taxon>Caenogastropoda</taxon>
        <taxon>Architaenioglossa</taxon>
        <taxon>Ampullarioidea</taxon>
        <taxon>Ampullariidae</taxon>
        <taxon>Pomacea</taxon>
    </lineage>
</organism>
<comment type="similarity">
    <text evidence="1">Belongs to the DMRT family.</text>
</comment>
<dbReference type="AlphaFoldDB" id="A0A2T7NQV7"/>
<accession>A0A2T7NQV7</accession>
<evidence type="ECO:0000256" key="2">
    <source>
        <dbReference type="SAM" id="MobiDB-lite"/>
    </source>
</evidence>
<name>A0A2T7NQV7_POMCA</name>
<dbReference type="EMBL" id="PZQS01000010">
    <property type="protein sequence ID" value="PVD23557.1"/>
    <property type="molecule type" value="Genomic_DNA"/>
</dbReference>
<keyword evidence="5" id="KW-1185">Reference proteome</keyword>
<evidence type="ECO:0000313" key="5">
    <source>
        <dbReference type="Proteomes" id="UP000245119"/>
    </source>
</evidence>
<reference evidence="4 5" key="1">
    <citation type="submission" date="2018-04" db="EMBL/GenBank/DDBJ databases">
        <title>The genome of golden apple snail Pomacea canaliculata provides insight into stress tolerance and invasive adaptation.</title>
        <authorList>
            <person name="Liu C."/>
            <person name="Liu B."/>
            <person name="Ren Y."/>
            <person name="Zhang Y."/>
            <person name="Wang H."/>
            <person name="Li S."/>
            <person name="Jiang F."/>
            <person name="Yin L."/>
            <person name="Zhang G."/>
            <person name="Qian W."/>
            <person name="Fan W."/>
        </authorList>
    </citation>
    <scope>NUCLEOTIDE SEQUENCE [LARGE SCALE GENOMIC DNA]</scope>
    <source>
        <strain evidence="4">SZHN2017</strain>
        <tissue evidence="4">Muscle</tissue>
    </source>
</reference>
<gene>
    <name evidence="4" type="ORF">C0Q70_16829</name>
</gene>
<dbReference type="Proteomes" id="UP000245119">
    <property type="component" value="Linkage Group LG10"/>
</dbReference>
<feature type="compositionally biased region" description="Low complexity" evidence="2">
    <location>
        <begin position="55"/>
        <end position="66"/>
    </location>
</feature>
<evidence type="ECO:0000259" key="3">
    <source>
        <dbReference type="Pfam" id="PF03474"/>
    </source>
</evidence>
<feature type="region of interest" description="Disordered" evidence="2">
    <location>
        <begin position="1"/>
        <end position="29"/>
    </location>
</feature>
<comment type="caution">
    <text evidence="4">The sequence shown here is derived from an EMBL/GenBank/DDBJ whole genome shotgun (WGS) entry which is preliminary data.</text>
</comment>
<feature type="domain" description="DMA" evidence="3">
    <location>
        <begin position="153"/>
        <end position="188"/>
    </location>
</feature>